<proteinExistence type="predicted"/>
<organism evidence="2">
    <name type="scientific">Camponotus floridanus</name>
    <name type="common">Florida carpenter ant</name>
    <dbReference type="NCBI Taxonomy" id="104421"/>
    <lineage>
        <taxon>Eukaryota</taxon>
        <taxon>Metazoa</taxon>
        <taxon>Ecdysozoa</taxon>
        <taxon>Arthropoda</taxon>
        <taxon>Hexapoda</taxon>
        <taxon>Insecta</taxon>
        <taxon>Pterygota</taxon>
        <taxon>Neoptera</taxon>
        <taxon>Endopterygota</taxon>
        <taxon>Hymenoptera</taxon>
        <taxon>Apocrita</taxon>
        <taxon>Aculeata</taxon>
        <taxon>Formicoidea</taxon>
        <taxon>Formicidae</taxon>
        <taxon>Formicinae</taxon>
        <taxon>Camponotus</taxon>
    </lineage>
</organism>
<accession>E2A511</accession>
<dbReference type="Proteomes" id="UP000000311">
    <property type="component" value="Unassembled WGS sequence"/>
</dbReference>
<keyword evidence="2" id="KW-1185">Reference proteome</keyword>
<evidence type="ECO:0000313" key="2">
    <source>
        <dbReference type="Proteomes" id="UP000000311"/>
    </source>
</evidence>
<reference evidence="1 2" key="1">
    <citation type="journal article" date="2010" name="Science">
        <title>Genomic comparison of the ants Camponotus floridanus and Harpegnathos saltator.</title>
        <authorList>
            <person name="Bonasio R."/>
            <person name="Zhang G."/>
            <person name="Ye C."/>
            <person name="Mutti N.S."/>
            <person name="Fang X."/>
            <person name="Qin N."/>
            <person name="Donahue G."/>
            <person name="Yang P."/>
            <person name="Li Q."/>
            <person name="Li C."/>
            <person name="Zhang P."/>
            <person name="Huang Z."/>
            <person name="Berger S.L."/>
            <person name="Reinberg D."/>
            <person name="Wang J."/>
            <person name="Liebig J."/>
        </authorList>
    </citation>
    <scope>NUCLEOTIDE SEQUENCE [LARGE SCALE GENOMIC DNA]</scope>
    <source>
        <strain evidence="2">C129</strain>
    </source>
</reference>
<dbReference type="EMBL" id="GL436785">
    <property type="protein sequence ID" value="EFN71479.1"/>
    <property type="molecule type" value="Genomic_DNA"/>
</dbReference>
<dbReference type="AlphaFoldDB" id="E2A511"/>
<sequence length="207" mass="23248">MALLTLVHISTKEFTNPGANYDFLNYNPSASAIEFVIAQRCAREILFFRDRRQVDEWTKGVEILIYDQDEIMHATKSEPPLFCSKIPVLVLAPSTGKPPPPSRKASIVLRTGDATPSLICFSPFPRIWSHQFTTLLQDLLGSGARSNGALALTILIYVQSKNIKMNINDTHCRVSRDENPLFTQMSVSHRLMVRLDLPSDKKGMSQT</sequence>
<dbReference type="InParanoid" id="E2A511"/>
<gene>
    <name evidence="1" type="ORF">EAG_06301</name>
</gene>
<name>E2A511_CAMFO</name>
<evidence type="ECO:0000313" key="1">
    <source>
        <dbReference type="EMBL" id="EFN71479.1"/>
    </source>
</evidence>
<protein>
    <submittedName>
        <fullName evidence="1">Uncharacterized protein</fullName>
    </submittedName>
</protein>